<dbReference type="Proteomes" id="UP000324222">
    <property type="component" value="Unassembled WGS sequence"/>
</dbReference>
<dbReference type="AlphaFoldDB" id="A0A5B7H598"/>
<protein>
    <submittedName>
        <fullName evidence="1">Uncharacterized protein</fullName>
    </submittedName>
</protein>
<keyword evidence="2" id="KW-1185">Reference proteome</keyword>
<gene>
    <name evidence="1" type="ORF">E2C01_059406</name>
</gene>
<dbReference type="EMBL" id="VSRR010023142">
    <property type="protein sequence ID" value="MPC65273.1"/>
    <property type="molecule type" value="Genomic_DNA"/>
</dbReference>
<proteinExistence type="predicted"/>
<evidence type="ECO:0000313" key="1">
    <source>
        <dbReference type="EMBL" id="MPC65273.1"/>
    </source>
</evidence>
<organism evidence="1 2">
    <name type="scientific">Portunus trituberculatus</name>
    <name type="common">Swimming crab</name>
    <name type="synonym">Neptunus trituberculatus</name>
    <dbReference type="NCBI Taxonomy" id="210409"/>
    <lineage>
        <taxon>Eukaryota</taxon>
        <taxon>Metazoa</taxon>
        <taxon>Ecdysozoa</taxon>
        <taxon>Arthropoda</taxon>
        <taxon>Crustacea</taxon>
        <taxon>Multicrustacea</taxon>
        <taxon>Malacostraca</taxon>
        <taxon>Eumalacostraca</taxon>
        <taxon>Eucarida</taxon>
        <taxon>Decapoda</taxon>
        <taxon>Pleocyemata</taxon>
        <taxon>Brachyura</taxon>
        <taxon>Eubrachyura</taxon>
        <taxon>Portunoidea</taxon>
        <taxon>Portunidae</taxon>
        <taxon>Portuninae</taxon>
        <taxon>Portunus</taxon>
    </lineage>
</organism>
<sequence>MEKLPTIITHQQINHAEFREAREFRLSESRKTLLDTHKMNTDTAICVWSHLHIGKERCVLTEERRHST</sequence>
<comment type="caution">
    <text evidence="1">The sequence shown here is derived from an EMBL/GenBank/DDBJ whole genome shotgun (WGS) entry which is preliminary data.</text>
</comment>
<reference evidence="1 2" key="1">
    <citation type="submission" date="2019-05" db="EMBL/GenBank/DDBJ databases">
        <title>Another draft genome of Portunus trituberculatus and its Hox gene families provides insights of decapod evolution.</title>
        <authorList>
            <person name="Jeong J.-H."/>
            <person name="Song I."/>
            <person name="Kim S."/>
            <person name="Choi T."/>
            <person name="Kim D."/>
            <person name="Ryu S."/>
            <person name="Kim W."/>
        </authorList>
    </citation>
    <scope>NUCLEOTIDE SEQUENCE [LARGE SCALE GENOMIC DNA]</scope>
    <source>
        <tissue evidence="1">Muscle</tissue>
    </source>
</reference>
<evidence type="ECO:0000313" key="2">
    <source>
        <dbReference type="Proteomes" id="UP000324222"/>
    </source>
</evidence>
<name>A0A5B7H598_PORTR</name>
<accession>A0A5B7H598</accession>